<gene>
    <name evidence="2" type="ORF">AVDCRST_MAG86-1295</name>
</gene>
<feature type="non-terminal residue" evidence="2">
    <location>
        <position position="1"/>
    </location>
</feature>
<dbReference type="AlphaFoldDB" id="A0A6J4V6M4"/>
<name>A0A6J4V6M4_9DEIN</name>
<feature type="region of interest" description="Disordered" evidence="1">
    <location>
        <begin position="35"/>
        <end position="84"/>
    </location>
</feature>
<reference evidence="2" key="1">
    <citation type="submission" date="2020-02" db="EMBL/GenBank/DDBJ databases">
        <authorList>
            <person name="Meier V. D."/>
        </authorList>
    </citation>
    <scope>NUCLEOTIDE SEQUENCE</scope>
    <source>
        <strain evidence="2">AVDCRST_MAG86</strain>
    </source>
</reference>
<sequence>AVRQRVLRRQPGKLGQPLLWQDPTNLRLGYERARPAHGREARGVRHPRPQPQLSRSQQRREPLRSNHPRHLDRPNGRRGRYTPLVRDRRSWHRYGVHRQGRWYSREDAHRSRGERGRRPTRLRALRRRSKRRSAFYHHKVFAVSEPRL</sequence>
<accession>A0A6J4V6M4</accession>
<dbReference type="EMBL" id="CADCWP010000096">
    <property type="protein sequence ID" value="CAA9568372.1"/>
    <property type="molecule type" value="Genomic_DNA"/>
</dbReference>
<feature type="compositionally biased region" description="Basic and acidic residues" evidence="1">
    <location>
        <begin position="58"/>
        <end position="75"/>
    </location>
</feature>
<proteinExistence type="predicted"/>
<organism evidence="2">
    <name type="scientific">uncultured Truepera sp</name>
    <dbReference type="NCBI Taxonomy" id="543023"/>
    <lineage>
        <taxon>Bacteria</taxon>
        <taxon>Thermotogati</taxon>
        <taxon>Deinococcota</taxon>
        <taxon>Deinococci</taxon>
        <taxon>Trueperales</taxon>
        <taxon>Trueperaceae</taxon>
        <taxon>Truepera</taxon>
        <taxon>environmental samples</taxon>
    </lineage>
</organism>
<evidence type="ECO:0000256" key="1">
    <source>
        <dbReference type="SAM" id="MobiDB-lite"/>
    </source>
</evidence>
<protein>
    <submittedName>
        <fullName evidence="2">Uncharacterized protein</fullName>
    </submittedName>
</protein>
<feature type="non-terminal residue" evidence="2">
    <location>
        <position position="148"/>
    </location>
</feature>
<evidence type="ECO:0000313" key="2">
    <source>
        <dbReference type="EMBL" id="CAA9568372.1"/>
    </source>
</evidence>